<gene>
    <name evidence="2" type="ORF">JK363_08540</name>
</gene>
<dbReference type="Gene3D" id="3.40.50.1390">
    <property type="entry name" value="Resolvase, N-terminal catalytic domain"/>
    <property type="match status" value="1"/>
</dbReference>
<protein>
    <submittedName>
        <fullName evidence="2">Recombinase family protein</fullName>
    </submittedName>
</protein>
<dbReference type="RefSeq" id="WP_201873385.1">
    <property type="nucleotide sequence ID" value="NZ_JAERRF010000004.1"/>
</dbReference>
<comment type="caution">
    <text evidence="2">The sequence shown here is derived from an EMBL/GenBank/DDBJ whole genome shotgun (WGS) entry which is preliminary data.</text>
</comment>
<dbReference type="InterPro" id="IPR036162">
    <property type="entry name" value="Resolvase-like_N_sf"/>
</dbReference>
<evidence type="ECO:0000313" key="3">
    <source>
        <dbReference type="Proteomes" id="UP000634229"/>
    </source>
</evidence>
<proteinExistence type="predicted"/>
<dbReference type="Proteomes" id="UP000634229">
    <property type="component" value="Unassembled WGS sequence"/>
</dbReference>
<evidence type="ECO:0000259" key="1">
    <source>
        <dbReference type="Pfam" id="PF00239"/>
    </source>
</evidence>
<dbReference type="SUPFAM" id="SSF53041">
    <property type="entry name" value="Resolvase-like"/>
    <property type="match status" value="1"/>
</dbReference>
<reference evidence="2 3" key="1">
    <citation type="submission" date="2021-01" db="EMBL/GenBank/DDBJ databases">
        <title>WGS of actinomycetes isolated from Thailand.</title>
        <authorList>
            <person name="Thawai C."/>
        </authorList>
    </citation>
    <scope>NUCLEOTIDE SEQUENCE [LARGE SCALE GENOMIC DNA]</scope>
    <source>
        <strain evidence="2 3">CA1R205</strain>
    </source>
</reference>
<keyword evidence="3" id="KW-1185">Reference proteome</keyword>
<name>A0ABS1N9F5_9ACTN</name>
<sequence length="125" mass="13885">MDDGKRAIAYIYDREITSADNADPRITICRAYAAELGWQVAGQWVDRGENAVSPRRRAWVGMLAAMEHEAQGAQPVCLVASWDRIARDDMVRAELRQMVSKIDGVCVSVVDGMSEDDFSSAVRHV</sequence>
<accession>A0ABS1N9F5</accession>
<dbReference type="EMBL" id="JAERRF010000004">
    <property type="protein sequence ID" value="MBL1096709.1"/>
    <property type="molecule type" value="Genomic_DNA"/>
</dbReference>
<feature type="domain" description="Resolvase/invertase-type recombinase catalytic" evidence="1">
    <location>
        <begin position="10"/>
        <end position="112"/>
    </location>
</feature>
<dbReference type="InterPro" id="IPR006119">
    <property type="entry name" value="Resolv_N"/>
</dbReference>
<dbReference type="Pfam" id="PF00239">
    <property type="entry name" value="Resolvase"/>
    <property type="match status" value="1"/>
</dbReference>
<evidence type="ECO:0000313" key="2">
    <source>
        <dbReference type="EMBL" id="MBL1096709.1"/>
    </source>
</evidence>
<organism evidence="2 3">
    <name type="scientific">Streptomyces coffeae</name>
    <dbReference type="NCBI Taxonomy" id="621382"/>
    <lineage>
        <taxon>Bacteria</taxon>
        <taxon>Bacillati</taxon>
        <taxon>Actinomycetota</taxon>
        <taxon>Actinomycetes</taxon>
        <taxon>Kitasatosporales</taxon>
        <taxon>Streptomycetaceae</taxon>
        <taxon>Streptomyces</taxon>
    </lineage>
</organism>